<feature type="compositionally biased region" description="Low complexity" evidence="1">
    <location>
        <begin position="10"/>
        <end position="20"/>
    </location>
</feature>
<name>A0A5M3WBB0_9ACTN</name>
<organism evidence="2 3">
    <name type="scientific">Acrocarpospora corrugata</name>
    <dbReference type="NCBI Taxonomy" id="35763"/>
    <lineage>
        <taxon>Bacteria</taxon>
        <taxon>Bacillati</taxon>
        <taxon>Actinomycetota</taxon>
        <taxon>Actinomycetes</taxon>
        <taxon>Streptosporangiales</taxon>
        <taxon>Streptosporangiaceae</taxon>
        <taxon>Acrocarpospora</taxon>
    </lineage>
</organism>
<accession>A0A5M3WBB0</accession>
<feature type="region of interest" description="Disordered" evidence="1">
    <location>
        <begin position="174"/>
        <end position="194"/>
    </location>
</feature>
<evidence type="ECO:0000256" key="1">
    <source>
        <dbReference type="SAM" id="MobiDB-lite"/>
    </source>
</evidence>
<sequence length="302" mass="31298">MPPPRPPATHPGSRTTTTLTPAPPTDGRGPTTHPHRDRLVAGASGRLGLPAPTNNPEATTAKLAATTSTRVTVRPKATMNAKRTQNGKANPGKATTVGTSRSTNTSANPGKAATANVHRTTNSMASPANATAVRVYRTMGGSDPTKAAATSVHCATNGEADPYKATTVDINRDSTGGANIGKPATVDATGTKPDEPKAIWAPNLAYAPICFTKHGGVGGSAPHSGGFGGSPPRVTTKRPRRKEAKLPTSRGQSFVGKGGVEPPRPFGHTDLNRARLPFRHLPLAGAPVPRCCERLARNRQCY</sequence>
<protein>
    <submittedName>
        <fullName evidence="2">Uncharacterized protein</fullName>
    </submittedName>
</protein>
<keyword evidence="3" id="KW-1185">Reference proteome</keyword>
<evidence type="ECO:0000313" key="3">
    <source>
        <dbReference type="Proteomes" id="UP000334990"/>
    </source>
</evidence>
<dbReference type="AntiFam" id="ANF00016">
    <property type="entry name" value="tRNA translation"/>
</dbReference>
<reference evidence="2 3" key="1">
    <citation type="submission" date="2019-10" db="EMBL/GenBank/DDBJ databases">
        <title>Whole genome shotgun sequence of Acrocarpospora corrugata NBRC 13972.</title>
        <authorList>
            <person name="Ichikawa N."/>
            <person name="Kimura A."/>
            <person name="Kitahashi Y."/>
            <person name="Komaki H."/>
            <person name="Oguchi A."/>
        </authorList>
    </citation>
    <scope>NUCLEOTIDE SEQUENCE [LARGE SCALE GENOMIC DNA]</scope>
    <source>
        <strain evidence="2 3">NBRC 13972</strain>
    </source>
</reference>
<evidence type="ECO:0000313" key="2">
    <source>
        <dbReference type="EMBL" id="GES04443.1"/>
    </source>
</evidence>
<feature type="region of interest" description="Disordered" evidence="1">
    <location>
        <begin position="1"/>
        <end position="58"/>
    </location>
</feature>
<comment type="caution">
    <text evidence="2">The sequence shown here is derived from an EMBL/GenBank/DDBJ whole genome shotgun (WGS) entry which is preliminary data.</text>
</comment>
<gene>
    <name evidence="2" type="ORF">Acor_65110</name>
</gene>
<proteinExistence type="predicted"/>
<dbReference type="EMBL" id="BLAD01000081">
    <property type="protein sequence ID" value="GES04443.1"/>
    <property type="molecule type" value="Genomic_DNA"/>
</dbReference>
<dbReference type="AlphaFoldDB" id="A0A5M3WBB0"/>
<dbReference type="Proteomes" id="UP000334990">
    <property type="component" value="Unassembled WGS sequence"/>
</dbReference>
<feature type="region of interest" description="Disordered" evidence="1">
    <location>
        <begin position="79"/>
        <end position="112"/>
    </location>
</feature>
<feature type="compositionally biased region" description="Polar residues" evidence="1">
    <location>
        <begin position="96"/>
        <end position="108"/>
    </location>
</feature>
<feature type="region of interest" description="Disordered" evidence="1">
    <location>
        <begin position="221"/>
        <end position="264"/>
    </location>
</feature>